<dbReference type="SUPFAM" id="SSF53850">
    <property type="entry name" value="Periplasmic binding protein-like II"/>
    <property type="match status" value="1"/>
</dbReference>
<evidence type="ECO:0000313" key="1">
    <source>
        <dbReference type="EMBL" id="MBS2964211.1"/>
    </source>
</evidence>
<protein>
    <submittedName>
        <fullName evidence="1">Carbohydrate ABC transporter substrate-binding protein</fullName>
    </submittedName>
</protein>
<evidence type="ECO:0000313" key="2">
    <source>
        <dbReference type="Proteomes" id="UP000677913"/>
    </source>
</evidence>
<dbReference type="PANTHER" id="PTHR43649">
    <property type="entry name" value="ARABINOSE-BINDING PROTEIN-RELATED"/>
    <property type="match status" value="1"/>
</dbReference>
<dbReference type="InterPro" id="IPR006311">
    <property type="entry name" value="TAT_signal"/>
</dbReference>
<name>A0A8J7WKY1_9ACTN</name>
<dbReference type="Pfam" id="PF01547">
    <property type="entry name" value="SBP_bac_1"/>
    <property type="match status" value="1"/>
</dbReference>
<comment type="caution">
    <text evidence="1">The sequence shown here is derived from an EMBL/GenBank/DDBJ whole genome shotgun (WGS) entry which is preliminary data.</text>
</comment>
<dbReference type="Proteomes" id="UP000677913">
    <property type="component" value="Unassembled WGS sequence"/>
</dbReference>
<sequence length="442" mass="48806">MSPESPRVFHGPDVDRRIMLKGLLGAAGVAALPTLAACSSSNKSSSSTPGAAAGTVTLGSNASDAVPKKAFQAVYDAFQAKNTGIKVQVNTKDHDTFQEQINSYLQATPDDVFTWFAGYRMQFFAAKGLSNKINDVWDKIGNNFPQSVHDLSKGQDGNYYFVPIYYYPWAVFYRKSVFAAHNYQVPTDWNSFVSLCEKMKSDGLNPIAFADADKWPAMGTFDQLNMRTNGYQFHMDLMHGKAAWTDAKVKKAFDYWTQILPYHQAGYIGRKWQDAAQSLLQKKSGMYLLGTFVAQQFTNPDDLADLDFFAFPAIDPQWGQDSVEAPVDGFMLSKNPKNRAAAVKLLEFIGSADGEGAYLKVDNSYDALVNGYDTSGYNAIQKKSAQLFGSAQHVSQFMDRDANPAFTSTVMQPQLQAYLQNPGSIGSILSGIEQQKQSIYNS</sequence>
<gene>
    <name evidence="1" type="ORF">KGA66_14220</name>
</gene>
<dbReference type="InterPro" id="IPR006059">
    <property type="entry name" value="SBP"/>
</dbReference>
<dbReference type="RefSeq" id="WP_211468574.1">
    <property type="nucleotide sequence ID" value="NZ_JAGSXH010000044.1"/>
</dbReference>
<proteinExistence type="predicted"/>
<dbReference type="AlphaFoldDB" id="A0A8J7WKY1"/>
<keyword evidence="2" id="KW-1185">Reference proteome</keyword>
<organism evidence="1 2">
    <name type="scientific">Actinocrinis puniceicyclus</name>
    <dbReference type="NCBI Taxonomy" id="977794"/>
    <lineage>
        <taxon>Bacteria</taxon>
        <taxon>Bacillati</taxon>
        <taxon>Actinomycetota</taxon>
        <taxon>Actinomycetes</taxon>
        <taxon>Catenulisporales</taxon>
        <taxon>Actinospicaceae</taxon>
        <taxon>Actinocrinis</taxon>
    </lineage>
</organism>
<dbReference type="PROSITE" id="PS51318">
    <property type="entry name" value="TAT"/>
    <property type="match status" value="1"/>
</dbReference>
<dbReference type="Gene3D" id="3.40.190.10">
    <property type="entry name" value="Periplasmic binding protein-like II"/>
    <property type="match status" value="2"/>
</dbReference>
<accession>A0A8J7WKY1</accession>
<dbReference type="InterPro" id="IPR050490">
    <property type="entry name" value="Bact_solute-bd_prot1"/>
</dbReference>
<dbReference type="EMBL" id="JAGSXH010000044">
    <property type="protein sequence ID" value="MBS2964211.1"/>
    <property type="molecule type" value="Genomic_DNA"/>
</dbReference>
<reference evidence="1" key="1">
    <citation type="submission" date="2021-04" db="EMBL/GenBank/DDBJ databases">
        <title>Genome based classification of Actinospica acidithermotolerans sp. nov., an actinobacterium isolated from an Indonesian hot spring.</title>
        <authorList>
            <person name="Kusuma A.B."/>
            <person name="Putra K.E."/>
            <person name="Nafisah S."/>
            <person name="Loh J."/>
            <person name="Nouioui I."/>
            <person name="Goodfellow M."/>
        </authorList>
    </citation>
    <scope>NUCLEOTIDE SEQUENCE</scope>
    <source>
        <strain evidence="1">DSM 45618</strain>
    </source>
</reference>